<proteinExistence type="predicted"/>
<evidence type="ECO:0000256" key="1">
    <source>
        <dbReference type="ARBA" id="ARBA00004613"/>
    </source>
</evidence>
<feature type="compositionally biased region" description="Pro residues" evidence="4">
    <location>
        <begin position="117"/>
        <end position="138"/>
    </location>
</feature>
<reference evidence="5 6" key="1">
    <citation type="submission" date="2019-06" db="EMBL/GenBank/DDBJ databases">
        <title>Discovery of a novel chromosome fission-fusion reversal in muntjac.</title>
        <authorList>
            <person name="Mudd A.B."/>
            <person name="Bredeson J.V."/>
            <person name="Baum R."/>
            <person name="Hockemeyer D."/>
            <person name="Rokhsar D.S."/>
        </authorList>
    </citation>
    <scope>NUCLEOTIDE SEQUENCE [LARGE SCALE GENOMIC DNA]</scope>
    <source>
        <strain evidence="5">UCam_UCB_Mr</strain>
        <tissue evidence="5">Fibroblast cell line</tissue>
    </source>
</reference>
<protein>
    <submittedName>
        <fullName evidence="5">Uncharacterized protein</fullName>
    </submittedName>
</protein>
<dbReference type="InterPro" id="IPR026086">
    <property type="entry name" value="Pro-rich"/>
</dbReference>
<dbReference type="Pfam" id="PF15240">
    <property type="entry name" value="Pro-rich"/>
    <property type="match status" value="1"/>
</dbReference>
<name>A0A5J5MZU4_MUNRE</name>
<dbReference type="AlphaFoldDB" id="A0A5J5MZU4"/>
<evidence type="ECO:0000313" key="5">
    <source>
        <dbReference type="EMBL" id="KAB0385978.1"/>
    </source>
</evidence>
<feature type="non-terminal residue" evidence="5">
    <location>
        <position position="1"/>
    </location>
</feature>
<sequence>VLGLSPSKALPTSHVVPFRNDTLITLYLLHPAGISPNYNCVYPVTRSAQYRTQRHHCFGPSSKMLLILLSVALLALSSAQDPVSDKNKVGESSSEEFVSTVLDGTNSDSNSDKDFPKPPPGGPLPGGPGGPPPGPPPNDGNEDEAPPPVPPPPGPPPPGTPPPGPPPSGPPPPEPPASGPPPPEEQPEQSQDEYTPSK</sequence>
<accession>A0A5J5MZU4</accession>
<evidence type="ECO:0000256" key="2">
    <source>
        <dbReference type="ARBA" id="ARBA00022525"/>
    </source>
</evidence>
<dbReference type="SMART" id="SM01412">
    <property type="entry name" value="Pro-rich"/>
    <property type="match status" value="1"/>
</dbReference>
<feature type="compositionally biased region" description="Polar residues" evidence="4">
    <location>
        <begin position="90"/>
        <end position="109"/>
    </location>
</feature>
<comment type="subcellular location">
    <subcellularLocation>
        <location evidence="1">Secreted</location>
    </subcellularLocation>
</comment>
<dbReference type="GO" id="GO:0005576">
    <property type="term" value="C:extracellular region"/>
    <property type="evidence" value="ECO:0007669"/>
    <property type="project" value="UniProtKB-SubCell"/>
</dbReference>
<keyword evidence="2" id="KW-0964">Secreted</keyword>
<feature type="compositionally biased region" description="Pro residues" evidence="4">
    <location>
        <begin position="146"/>
        <end position="184"/>
    </location>
</feature>
<feature type="region of interest" description="Disordered" evidence="4">
    <location>
        <begin position="81"/>
        <end position="198"/>
    </location>
</feature>
<organism evidence="5 6">
    <name type="scientific">Muntiacus reevesi</name>
    <name type="common">Reeves' muntjac</name>
    <name type="synonym">Cervus reevesi</name>
    <dbReference type="NCBI Taxonomy" id="9886"/>
    <lineage>
        <taxon>Eukaryota</taxon>
        <taxon>Metazoa</taxon>
        <taxon>Chordata</taxon>
        <taxon>Craniata</taxon>
        <taxon>Vertebrata</taxon>
        <taxon>Euteleostomi</taxon>
        <taxon>Mammalia</taxon>
        <taxon>Eutheria</taxon>
        <taxon>Laurasiatheria</taxon>
        <taxon>Artiodactyla</taxon>
        <taxon>Ruminantia</taxon>
        <taxon>Pecora</taxon>
        <taxon>Cervidae</taxon>
        <taxon>Muntiacinae</taxon>
        <taxon>Muntiacus</taxon>
    </lineage>
</organism>
<dbReference type="EMBL" id="VCEB01000001">
    <property type="protein sequence ID" value="KAB0385978.1"/>
    <property type="molecule type" value="Genomic_DNA"/>
</dbReference>
<comment type="caution">
    <text evidence="5">The sequence shown here is derived from an EMBL/GenBank/DDBJ whole genome shotgun (WGS) entry which is preliminary data.</text>
</comment>
<keyword evidence="3" id="KW-0732">Signal</keyword>
<gene>
    <name evidence="5" type="ORF">FD755_000934</name>
</gene>
<evidence type="ECO:0000256" key="4">
    <source>
        <dbReference type="SAM" id="MobiDB-lite"/>
    </source>
</evidence>
<dbReference type="PRINTS" id="PR01217">
    <property type="entry name" value="PRICHEXTENSN"/>
</dbReference>
<keyword evidence="6" id="KW-1185">Reference proteome</keyword>
<evidence type="ECO:0000256" key="3">
    <source>
        <dbReference type="ARBA" id="ARBA00022729"/>
    </source>
</evidence>
<dbReference type="Proteomes" id="UP000326062">
    <property type="component" value="Chromosome 1"/>
</dbReference>
<evidence type="ECO:0000313" key="6">
    <source>
        <dbReference type="Proteomes" id="UP000326062"/>
    </source>
</evidence>